<keyword evidence="4" id="KW-1185">Reference proteome</keyword>
<proteinExistence type="predicted"/>
<dbReference type="EMBL" id="AKIJ01000004">
    <property type="protein sequence ID" value="KFG25975.1"/>
    <property type="molecule type" value="Genomic_DNA"/>
</dbReference>
<dbReference type="GeneID" id="77676052"/>
<dbReference type="RefSeq" id="XP_052905478.1">
    <property type="nucleotide sequence ID" value="XM_053048718.1"/>
</dbReference>
<feature type="region of interest" description="Disordered" evidence="1">
    <location>
        <begin position="42"/>
        <end position="61"/>
    </location>
</feature>
<evidence type="ECO:0000313" key="3">
    <source>
        <dbReference type="EMBL" id="KFG26923.1"/>
    </source>
</evidence>
<protein>
    <submittedName>
        <fullName evidence="3">Uncharacterized protein</fullName>
    </submittedName>
</protein>
<comment type="caution">
    <text evidence="3">The sequence shown here is derived from an EMBL/GenBank/DDBJ whole genome shotgun (WGS) entry which is preliminary data.</text>
</comment>
<name>A0A086J455_NEMA1</name>
<dbReference type="Proteomes" id="UP000054524">
    <property type="component" value="Unassembled WGS sequence"/>
</dbReference>
<sequence>MANTKKSNKRSIKEYVIIAAGVLLILSMVLYTCVATPLSQHKSQERPLSMIDESERSFTDTKSNVVHENRQFDDGGSKEAGTVIQVEQVGDRIGAEHASTPLKVSAPDEHSNSSFIKERKREMPDGMYKAQYAVIVAEKEHREQINILNELDDAADCAHKTFLENKKELKNAKVLYGKYADEYKKTHEKITTLKKEITACYINPNSITRIPEGKDTKYDTEMKEIDRLSESVHEKEKVRVCKINIAKKALIYGRELEQNMHRSRKNALEYYLHRKQVEKRLIFTIKCTLDLFETIYSRTKLLCSVRKKEALYYIENEVRAKLLNNIIELHEKLAHNVNDGIDIIIYMCIVQKDVISAAEQVYSAYKAYDAAACKYEQQQKLRGCGLSISQHQPEFWF</sequence>
<reference evidence="3 4" key="2">
    <citation type="journal article" date="2014" name="Genome Announc.">
        <title>Genome Sequence of the Microsporidian Species Nematocida sp1 Strain ERTm6 (ATCC PRA-372).</title>
        <authorList>
            <person name="Bakowski M.A."/>
            <person name="Priest M."/>
            <person name="Young S."/>
            <person name="Cuomo C.A."/>
            <person name="Troemel E.R."/>
        </authorList>
    </citation>
    <scope>NUCLEOTIDE SEQUENCE [LARGE SCALE GENOMIC DNA]</scope>
    <source>
        <strain evidence="3 4">ERTm6</strain>
    </source>
</reference>
<dbReference type="AlphaFoldDB" id="A0A086J455"/>
<reference evidence="3" key="1">
    <citation type="submission" date="2012-10" db="EMBL/GenBank/DDBJ databases">
        <authorList>
            <consortium name="The Broad Institute Genome Sequencing Platform"/>
            <consortium name="The Broad Institute Genome Sequencing Center for Infectious Disease"/>
            <person name="Cuomo C."/>
            <person name="Troemel E."/>
            <person name="Walker B."/>
            <person name="Young S.K."/>
            <person name="Zeng Q."/>
            <person name="Gargeya S."/>
            <person name="Fitzgerald M."/>
            <person name="Haas B."/>
            <person name="Abouelleil A."/>
            <person name="Alvarado L."/>
            <person name="Arachchi H.M."/>
            <person name="Berlin A.M."/>
            <person name="Chapman S.B."/>
            <person name="Goldberg J."/>
            <person name="Griggs A."/>
            <person name="Gujja S."/>
            <person name="Hansen M."/>
            <person name="Howarth C."/>
            <person name="Imamovic A."/>
            <person name="Larimer J."/>
            <person name="McCowan C."/>
            <person name="Murphy C."/>
            <person name="Neiman D."/>
            <person name="Pearson M."/>
            <person name="Priest M."/>
            <person name="Roberts A."/>
            <person name="Saif S."/>
            <person name="Shea T."/>
            <person name="Sisk P."/>
            <person name="Sykes S."/>
            <person name="Wortman J."/>
            <person name="Nusbaum C."/>
            <person name="Birren B."/>
        </authorList>
    </citation>
    <scope>NUCLEOTIDE SEQUENCE</scope>
    <source>
        <strain evidence="3">ERTm6</strain>
    </source>
</reference>
<evidence type="ECO:0000313" key="4">
    <source>
        <dbReference type="Proteomes" id="UP000054524"/>
    </source>
</evidence>
<dbReference type="EMBL" id="AKIJ01000002">
    <property type="protein sequence ID" value="KFG26923.1"/>
    <property type="molecule type" value="Genomic_DNA"/>
</dbReference>
<evidence type="ECO:0000313" key="2">
    <source>
        <dbReference type="EMBL" id="KFG25975.1"/>
    </source>
</evidence>
<evidence type="ECO:0000256" key="1">
    <source>
        <dbReference type="SAM" id="MobiDB-lite"/>
    </source>
</evidence>
<dbReference type="HOGENOM" id="CLU_047738_0_0_1"/>
<organism evidence="3 4">
    <name type="scientific">Nematocida ausubeli (strain ATCC PRA-371 / ERTm2)</name>
    <name type="common">Nematode killer fungus</name>
    <dbReference type="NCBI Taxonomy" id="1913371"/>
    <lineage>
        <taxon>Eukaryota</taxon>
        <taxon>Fungi</taxon>
        <taxon>Fungi incertae sedis</taxon>
        <taxon>Microsporidia</taxon>
        <taxon>Nematocida</taxon>
    </lineage>
</organism>
<accession>A0A086J455</accession>
<gene>
    <name evidence="3" type="ORF">NESG_01079</name>
    <name evidence="2" type="ORF">NESG_01965</name>
</gene>